<dbReference type="GO" id="GO:0005975">
    <property type="term" value="P:carbohydrate metabolic process"/>
    <property type="evidence" value="ECO:0007669"/>
    <property type="project" value="InterPro"/>
</dbReference>
<evidence type="ECO:0000259" key="8">
    <source>
        <dbReference type="Pfam" id="PF13802"/>
    </source>
</evidence>
<accession>A0A177ZV93</accession>
<dbReference type="InterPro" id="IPR025887">
    <property type="entry name" value="Glyco_hydro_31_N_dom"/>
</dbReference>
<dbReference type="Gene3D" id="2.60.40.1180">
    <property type="entry name" value="Golgi alpha-mannosidase II"/>
    <property type="match status" value="2"/>
</dbReference>
<dbReference type="PANTHER" id="PTHR43053:SF4">
    <property type="entry name" value="MYOGENESIS-REGULATING GLYCOSIDASE"/>
    <property type="match status" value="1"/>
</dbReference>
<dbReference type="AlphaFoldDB" id="A0A177ZV93"/>
<evidence type="ECO:0000313" key="11">
    <source>
        <dbReference type="Proteomes" id="UP000077881"/>
    </source>
</evidence>
<name>A0A177ZV93_9BACI</name>
<dbReference type="SUPFAM" id="SSF117125">
    <property type="entry name" value="Putative glucosidase YicI, C-terminal domain"/>
    <property type="match status" value="1"/>
</dbReference>
<dbReference type="Gene3D" id="2.60.40.1760">
    <property type="entry name" value="glycosyl hydrolase (family 31)"/>
    <property type="match status" value="1"/>
</dbReference>
<keyword evidence="11" id="KW-1185">Reference proteome</keyword>
<dbReference type="Pfam" id="PF01055">
    <property type="entry name" value="Glyco_hydro_31_2nd"/>
    <property type="match status" value="1"/>
</dbReference>
<evidence type="ECO:0000256" key="1">
    <source>
        <dbReference type="ARBA" id="ARBA00007806"/>
    </source>
</evidence>
<dbReference type="SUPFAM" id="SSF51445">
    <property type="entry name" value="(Trans)glycosidases"/>
    <property type="match status" value="1"/>
</dbReference>
<dbReference type="EMBL" id="LDJR01000046">
    <property type="protein sequence ID" value="OAK71250.1"/>
    <property type="molecule type" value="Genomic_DNA"/>
</dbReference>
<dbReference type="InterPro" id="IPR017853">
    <property type="entry name" value="GH"/>
</dbReference>
<dbReference type="InterPro" id="IPR013780">
    <property type="entry name" value="Glyco_hydro_b"/>
</dbReference>
<feature type="domain" description="Glycoside hydrolase family 31 TIM barrel" evidence="7">
    <location>
        <begin position="258"/>
        <end position="571"/>
    </location>
</feature>
<dbReference type="CDD" id="cd06593">
    <property type="entry name" value="GH31_xylosidase_YicI"/>
    <property type="match status" value="1"/>
</dbReference>
<evidence type="ECO:0000256" key="6">
    <source>
        <dbReference type="RuleBase" id="RU361185"/>
    </source>
</evidence>
<dbReference type="CDD" id="cd14752">
    <property type="entry name" value="GH31_N"/>
    <property type="match status" value="1"/>
</dbReference>
<dbReference type="Pfam" id="PF21365">
    <property type="entry name" value="Glyco_hydro_31_3rd"/>
    <property type="match status" value="1"/>
</dbReference>
<feature type="domain" description="Glycoside hydrolase family 31 N-terminal" evidence="8">
    <location>
        <begin position="54"/>
        <end position="215"/>
    </location>
</feature>
<protein>
    <recommendedName>
        <fullName evidence="5">alpha-D-xyloside xylohydrolase</fullName>
        <ecNumber evidence="5">3.2.1.177</ecNumber>
    </recommendedName>
</protein>
<evidence type="ECO:0000256" key="5">
    <source>
        <dbReference type="ARBA" id="ARBA00066962"/>
    </source>
</evidence>
<evidence type="ECO:0000256" key="4">
    <source>
        <dbReference type="ARBA" id="ARBA00052064"/>
    </source>
</evidence>
<dbReference type="InterPro" id="IPR000322">
    <property type="entry name" value="Glyco_hydro_31_TIM"/>
</dbReference>
<dbReference type="SUPFAM" id="SSF74650">
    <property type="entry name" value="Galactose mutarotase-like"/>
    <property type="match status" value="1"/>
</dbReference>
<dbReference type="GO" id="GO:0030246">
    <property type="term" value="F:carbohydrate binding"/>
    <property type="evidence" value="ECO:0007669"/>
    <property type="project" value="InterPro"/>
</dbReference>
<dbReference type="PATRIC" id="fig|217031.6.peg.2328"/>
<dbReference type="NCBIfam" id="NF007940">
    <property type="entry name" value="PRK10658.1"/>
    <property type="match status" value="1"/>
</dbReference>
<dbReference type="PANTHER" id="PTHR43053">
    <property type="entry name" value="GLYCOSIDASE FAMILY 31"/>
    <property type="match status" value="1"/>
</dbReference>
<keyword evidence="3 6" id="KW-0326">Glycosidase</keyword>
<evidence type="ECO:0000313" key="10">
    <source>
        <dbReference type="EMBL" id="OAK71250.1"/>
    </source>
</evidence>
<dbReference type="GO" id="GO:0061634">
    <property type="term" value="F:alpha-D-xyloside xylohydrolase"/>
    <property type="evidence" value="ECO:0007669"/>
    <property type="project" value="UniProtKB-EC"/>
</dbReference>
<dbReference type="SUPFAM" id="SSF51011">
    <property type="entry name" value="Glycosyl hydrolase domain"/>
    <property type="match status" value="1"/>
</dbReference>
<evidence type="ECO:0000259" key="9">
    <source>
        <dbReference type="Pfam" id="PF21365"/>
    </source>
</evidence>
<organism evidence="10 11">
    <name type="scientific">Lederbergia galactosidilytica</name>
    <dbReference type="NCBI Taxonomy" id="217031"/>
    <lineage>
        <taxon>Bacteria</taxon>
        <taxon>Bacillati</taxon>
        <taxon>Bacillota</taxon>
        <taxon>Bacilli</taxon>
        <taxon>Bacillales</taxon>
        <taxon>Bacillaceae</taxon>
        <taxon>Lederbergia</taxon>
    </lineage>
</organism>
<comment type="catalytic activity">
    <reaction evidence="4">
        <text>Hydrolysis of terminal, non-reducing alpha-D-xylose residues with release of alpha-D-xylose.</text>
        <dbReference type="EC" id="3.2.1.177"/>
    </reaction>
</comment>
<dbReference type="Proteomes" id="UP000077881">
    <property type="component" value="Unassembled WGS sequence"/>
</dbReference>
<dbReference type="InterPro" id="IPR050985">
    <property type="entry name" value="Alpha-glycosidase_related"/>
</dbReference>
<comment type="caution">
    <text evidence="10">The sequence shown here is derived from an EMBL/GenBank/DDBJ whole genome shotgun (WGS) entry which is preliminary data.</text>
</comment>
<sequence length="770" mass="87363">MKFTDGLWMVREGYEIHFPHMVYDVDVTEDALTLYAPTRDIVHRGATLNCPLITIKLTAPEENVIRIQTWHHQGGVDKFPKFAVKDQNLAFQLDKNEEEIIFSNGSLQAKIQKQPFKLEIYDENRKLTSMDAKSFAWITGPNDSTYMRGQHVLTVGEQLYGLGERFTAYVKNGQSVDIWNEDGGTSSEQSYKNVPFYLSNRGYGIFVNHPEKVSYELGSETVSKSQFSVKGEYLDYYIINGPSPKEVVSRYTDLTGKPALPPAWSFGLWLSTSFTTDYDEETVNHFVDGMAERGIPLSVFHFDCFWMKGFEWSNFIWDKENFPDPEGMLKRLKDKGLKICVWINPYIAQKSILFEEGAKNGYLLKKPNGDIWQWDLWQAGMGVVDFTNPEACKWFTDKLKVLMDMGVDSFKTDFGERIPTDVVYYDGSDPEKMHNYYAYLYNKVVFDLLKEERGEKEAVVFARSATTGGQEFPVHWGGDCDSTYEAMAESLRGGLSLTTSGFGYWSHDIGGFENTATPDVFKRWTAFGLLSSHSRFHGSTSYRVPWNFDEEAVDVARHFAKLKNRLMPYLYGSAVENNKTGVPVMRSMLLEFPEDPACEPLDRQYMLGDSILVAPIFNEDGMASYYLPKGKWTHLLSGEVVAGGSWRKEHYDYLSLPLFVKPNTILPIGANDSIPDYHYAKDITFRIYELEDGQEASVNIPNIAGEVIGTFKATRSGQDITIETDLQETYSINIVGVTSIQSISSGDWNKDETGVKITPESAATQLTIKL</sequence>
<comment type="similarity">
    <text evidence="1 6">Belongs to the glycosyl hydrolase 31 family.</text>
</comment>
<reference evidence="10 11" key="1">
    <citation type="submission" date="2015-05" db="EMBL/GenBank/DDBJ databases">
        <title>Comparison of genome.</title>
        <authorList>
            <person name="Zheng Z."/>
            <person name="Sun M."/>
        </authorList>
    </citation>
    <scope>NUCLEOTIDE SEQUENCE [LARGE SCALE GENOMIC DNA]</scope>
    <source>
        <strain evidence="10 11">G25-74</strain>
    </source>
</reference>
<proteinExistence type="inferred from homology"/>
<dbReference type="InterPro" id="IPR048395">
    <property type="entry name" value="Glyco_hydro_31_C"/>
</dbReference>
<dbReference type="Pfam" id="PF13802">
    <property type="entry name" value="Gal_mutarotas_2"/>
    <property type="match status" value="1"/>
</dbReference>
<evidence type="ECO:0000256" key="2">
    <source>
        <dbReference type="ARBA" id="ARBA00022801"/>
    </source>
</evidence>
<dbReference type="InterPro" id="IPR011013">
    <property type="entry name" value="Gal_mutarotase_sf_dom"/>
</dbReference>
<evidence type="ECO:0000259" key="7">
    <source>
        <dbReference type="Pfam" id="PF01055"/>
    </source>
</evidence>
<keyword evidence="2 6" id="KW-0378">Hydrolase</keyword>
<dbReference type="STRING" id="217031.ABB05_10920"/>
<dbReference type="Gene3D" id="3.20.20.80">
    <property type="entry name" value="Glycosidases"/>
    <property type="match status" value="1"/>
</dbReference>
<dbReference type="OrthoDB" id="176168at2"/>
<dbReference type="RefSeq" id="WP_064468113.1">
    <property type="nucleotide sequence ID" value="NZ_LDJR01000046.1"/>
</dbReference>
<dbReference type="FunFam" id="3.20.20.80:FF:000053">
    <property type="entry name" value="Alpha-xylosidase YicI"/>
    <property type="match status" value="1"/>
</dbReference>
<feature type="domain" description="Glycosyl hydrolase family 31 C-terminal" evidence="9">
    <location>
        <begin position="581"/>
        <end position="666"/>
    </location>
</feature>
<evidence type="ECO:0000256" key="3">
    <source>
        <dbReference type="ARBA" id="ARBA00023295"/>
    </source>
</evidence>
<gene>
    <name evidence="10" type="ORF">ABB05_10920</name>
</gene>
<dbReference type="EC" id="3.2.1.177" evidence="5"/>